<evidence type="ECO:0000256" key="11">
    <source>
        <dbReference type="PIRSR" id="PIRSR000485-3"/>
    </source>
</evidence>
<dbReference type="InterPro" id="IPR000836">
    <property type="entry name" value="PRTase_dom"/>
</dbReference>
<dbReference type="GO" id="GO:0006189">
    <property type="term" value="P:'de novo' IMP biosynthetic process"/>
    <property type="evidence" value="ECO:0007669"/>
    <property type="project" value="UniProtKB-UniRule"/>
</dbReference>
<evidence type="ECO:0000256" key="9">
    <source>
        <dbReference type="PIRSR" id="PIRSR000485-1"/>
    </source>
</evidence>
<feature type="binding site" evidence="7 10">
    <location>
        <position position="365"/>
    </location>
    <ligand>
        <name>Mg(2+)</name>
        <dbReference type="ChEBI" id="CHEBI:18420"/>
    </ligand>
</feature>
<keyword evidence="7" id="KW-0004">4Fe-4S</keyword>
<dbReference type="RefSeq" id="WP_047805802.1">
    <property type="nucleotide sequence ID" value="NZ_CP011805.1"/>
</dbReference>
<keyword evidence="6 7" id="KW-0315">Glutamine amidotransferase</keyword>
<feature type="binding site" evidence="7 10">
    <location>
        <position position="302"/>
    </location>
    <ligand>
        <name>Mg(2+)</name>
        <dbReference type="ChEBI" id="CHEBI:18420"/>
    </ligand>
</feature>
<dbReference type="PROSITE" id="PS51278">
    <property type="entry name" value="GATASE_TYPE_2"/>
    <property type="match status" value="1"/>
</dbReference>
<feature type="active site" description="Nucleophile" evidence="7 9">
    <location>
        <position position="19"/>
    </location>
</feature>
<comment type="function">
    <text evidence="7">Catalyzes the formation of phosphoribosylamine from phosphoribosylpyrophosphate (PRPP) and glutamine.</text>
</comment>
<protein>
    <recommendedName>
        <fullName evidence="7">Amidophosphoribosyltransferase</fullName>
        <shortName evidence="7">ATase</shortName>
        <ecNumber evidence="7">2.4.2.14</ecNumber>
    </recommendedName>
    <alternativeName>
        <fullName evidence="7">Glutamine phosphoribosylpyrophosphate amidotransferase</fullName>
        <shortName evidence="7">GPATase</shortName>
    </alternativeName>
</protein>
<evidence type="ECO:0000256" key="5">
    <source>
        <dbReference type="ARBA" id="ARBA00022755"/>
    </source>
</evidence>
<dbReference type="AlphaFoldDB" id="A0A0G3X7U8"/>
<feature type="binding site" evidence="7 10">
    <location>
        <position position="364"/>
    </location>
    <ligand>
        <name>Mg(2+)</name>
        <dbReference type="ChEBI" id="CHEBI:18420"/>
    </ligand>
</feature>
<dbReference type="EC" id="2.4.2.14" evidence="7"/>
<gene>
    <name evidence="7" type="primary">purF</name>
    <name evidence="13" type="ORF">AM2010_588</name>
</gene>
<feature type="binding site" evidence="7 11">
    <location>
        <position position="255"/>
    </location>
    <ligand>
        <name>[4Fe-4S] cluster</name>
        <dbReference type="ChEBI" id="CHEBI:49883"/>
    </ligand>
</feature>
<feature type="domain" description="Glutamine amidotransferase type-2" evidence="12">
    <location>
        <begin position="19"/>
        <end position="238"/>
    </location>
</feature>
<dbReference type="GO" id="GO:0000287">
    <property type="term" value="F:magnesium ion binding"/>
    <property type="evidence" value="ECO:0007669"/>
    <property type="project" value="UniProtKB-UniRule"/>
</dbReference>
<dbReference type="OrthoDB" id="9801213at2"/>
<comment type="similarity">
    <text evidence="2 7 8">In the C-terminal section; belongs to the purine/pyrimidine phosphoribosyltransferase family.</text>
</comment>
<keyword evidence="4 7" id="KW-0808">Transferase</keyword>
<dbReference type="STRING" id="543877.AM2010_588"/>
<dbReference type="SUPFAM" id="SSF56235">
    <property type="entry name" value="N-terminal nucleophile aminohydrolases (Ntn hydrolases)"/>
    <property type="match status" value="1"/>
</dbReference>
<evidence type="ECO:0000256" key="7">
    <source>
        <dbReference type="HAMAP-Rule" id="MF_01931"/>
    </source>
</evidence>
<dbReference type="EMBL" id="CP011805">
    <property type="protein sequence ID" value="AKM06674.1"/>
    <property type="molecule type" value="Genomic_DNA"/>
</dbReference>
<keyword evidence="7 10" id="KW-0460">Magnesium</keyword>
<comment type="pathway">
    <text evidence="1 7 8">Purine metabolism; IMP biosynthesis via de novo pathway; N(1)-(5-phospho-D-ribosyl)glycinamide from 5-phospho-alpha-D-ribose 1-diphosphate: step 1/2.</text>
</comment>
<dbReference type="SUPFAM" id="SSF53271">
    <property type="entry name" value="PRTase-like"/>
    <property type="match status" value="1"/>
</dbReference>
<dbReference type="InterPro" id="IPR035584">
    <property type="entry name" value="PurF_N"/>
</dbReference>
<dbReference type="Gene3D" id="3.40.50.2020">
    <property type="match status" value="1"/>
</dbReference>
<evidence type="ECO:0000313" key="14">
    <source>
        <dbReference type="Proteomes" id="UP000037643"/>
    </source>
</evidence>
<keyword evidence="7 10" id="KW-0479">Metal-binding</keyword>
<dbReference type="GO" id="GO:0009113">
    <property type="term" value="P:purine nucleobase biosynthetic process"/>
    <property type="evidence" value="ECO:0007669"/>
    <property type="project" value="UniProtKB-UniRule"/>
</dbReference>
<comment type="cofactor">
    <cofactor evidence="7 10">
        <name>Mg(2+)</name>
        <dbReference type="ChEBI" id="CHEBI:18420"/>
    </cofactor>
    <text evidence="7 10">Binds 1 Mg(2+) ion per subunit.</text>
</comment>
<evidence type="ECO:0000256" key="3">
    <source>
        <dbReference type="ARBA" id="ARBA00022676"/>
    </source>
</evidence>
<evidence type="ECO:0000259" key="12">
    <source>
        <dbReference type="PROSITE" id="PS51278"/>
    </source>
</evidence>
<keyword evidence="14" id="KW-1185">Reference proteome</keyword>
<dbReference type="NCBIfam" id="TIGR01134">
    <property type="entry name" value="purF"/>
    <property type="match status" value="1"/>
</dbReference>
<keyword evidence="7 11" id="KW-0411">Iron-sulfur</keyword>
<dbReference type="Pfam" id="PF13537">
    <property type="entry name" value="GATase_7"/>
    <property type="match status" value="1"/>
</dbReference>
<dbReference type="GO" id="GO:0004044">
    <property type="term" value="F:amidophosphoribosyltransferase activity"/>
    <property type="evidence" value="ECO:0007669"/>
    <property type="project" value="UniProtKB-UniRule"/>
</dbReference>
<sequence>MNLTHPFRDEDGDKLREECGVFGAINAADATAATALGLHALQHRGQEAAGITSFDGNEFYQRRGIGQVAENFSSSEAIAELPGFMAAGHVRYSTTGGSGLRNIQPLYADLASGGFSVAHNGNISNAGTLRQELVRKGAIFQSTSDTEVIIHLVATSRYPTMSDRLIDALRLIEGAYALIVMTPEGMIACRDPLGIRPLVMGKMGDATVFASETVAFDVVGAEFVRQVEPGELIKVDFDGNVDSLHPFGNHSPRPCIFEHVYFSRPDSIFDGRSVYAARKAIGEQLAIENPVDVDLVVPVPDSGVPAAIGYAQQSGVPFELGIIRSHYVGRTFIQPSDGARHSSVKRKHNANRALVEGKRIVLIDDSIVRGTTSMKIVEMMREAGATEVHFRVASPPTAHSCFYGVDTPERSKLLAARMEIEPMREFIKADSLAFVSIDGLYRAVGHEPRDPACPSFCDACFTGDYPTPLTDLVNREHRDAQLSFDKVA</sequence>
<dbReference type="KEGG" id="amx:AM2010_588"/>
<accession>A0A0G3X7U8</accession>
<keyword evidence="5 7" id="KW-0658">Purine biosynthesis</keyword>
<proteinExistence type="inferred from homology"/>
<reference evidence="13 14" key="1">
    <citation type="submission" date="2015-06" db="EMBL/GenBank/DDBJ databases">
        <authorList>
            <person name="Kim K.M."/>
        </authorList>
    </citation>
    <scope>NUCLEOTIDE SEQUENCE [LARGE SCALE GENOMIC DNA]</scope>
    <source>
        <strain evidence="13 14">KCTC 22370</strain>
    </source>
</reference>
<evidence type="ECO:0000313" key="13">
    <source>
        <dbReference type="EMBL" id="AKM06674.1"/>
    </source>
</evidence>
<organism evidence="13 14">
    <name type="scientific">Pelagerythrobacter marensis</name>
    <dbReference type="NCBI Taxonomy" id="543877"/>
    <lineage>
        <taxon>Bacteria</taxon>
        <taxon>Pseudomonadati</taxon>
        <taxon>Pseudomonadota</taxon>
        <taxon>Alphaproteobacteria</taxon>
        <taxon>Sphingomonadales</taxon>
        <taxon>Erythrobacteraceae</taxon>
        <taxon>Pelagerythrobacter</taxon>
    </lineage>
</organism>
<dbReference type="HAMAP" id="MF_01931">
    <property type="entry name" value="PurF"/>
    <property type="match status" value="1"/>
</dbReference>
<dbReference type="PIRSF" id="PIRSF000485">
    <property type="entry name" value="Amd_phspho_trans"/>
    <property type="match status" value="1"/>
</dbReference>
<keyword evidence="7 11" id="KW-0408">Iron</keyword>
<dbReference type="UniPathway" id="UPA00074">
    <property type="reaction ID" value="UER00124"/>
</dbReference>
<dbReference type="CDD" id="cd00715">
    <property type="entry name" value="GPATase_N"/>
    <property type="match status" value="1"/>
</dbReference>
<evidence type="ECO:0000256" key="6">
    <source>
        <dbReference type="ARBA" id="ARBA00022962"/>
    </source>
</evidence>
<evidence type="ECO:0000256" key="10">
    <source>
        <dbReference type="PIRSR" id="PIRSR000485-2"/>
    </source>
</evidence>
<dbReference type="PATRIC" id="fig|543877.4.peg.593"/>
<dbReference type="InterPro" id="IPR029055">
    <property type="entry name" value="Ntn_hydrolases_N"/>
</dbReference>
<feature type="binding site" evidence="7 11">
    <location>
        <position position="401"/>
    </location>
    <ligand>
        <name>[4Fe-4S] cluster</name>
        <dbReference type="ChEBI" id="CHEBI:49883"/>
    </ligand>
</feature>
<name>A0A0G3X7U8_9SPHN</name>
<dbReference type="Gene3D" id="3.60.20.10">
    <property type="entry name" value="Glutamine Phosphoribosylpyrophosphate, subunit 1, domain 1"/>
    <property type="match status" value="1"/>
</dbReference>
<dbReference type="CDD" id="cd06223">
    <property type="entry name" value="PRTases_typeI"/>
    <property type="match status" value="1"/>
</dbReference>
<evidence type="ECO:0000256" key="4">
    <source>
        <dbReference type="ARBA" id="ARBA00022679"/>
    </source>
</evidence>
<feature type="binding site" evidence="7 11">
    <location>
        <position position="460"/>
    </location>
    <ligand>
        <name>[4Fe-4S] cluster</name>
        <dbReference type="ChEBI" id="CHEBI:49883"/>
    </ligand>
</feature>
<dbReference type="Proteomes" id="UP000037643">
    <property type="component" value="Chromosome"/>
</dbReference>
<feature type="binding site" evidence="7 11">
    <location>
        <position position="457"/>
    </location>
    <ligand>
        <name>[4Fe-4S] cluster</name>
        <dbReference type="ChEBI" id="CHEBI:49883"/>
    </ligand>
</feature>
<dbReference type="InterPro" id="IPR029057">
    <property type="entry name" value="PRTase-like"/>
</dbReference>
<dbReference type="GO" id="GO:0051539">
    <property type="term" value="F:4 iron, 4 sulfur cluster binding"/>
    <property type="evidence" value="ECO:0007669"/>
    <property type="project" value="UniProtKB-KW"/>
</dbReference>
<evidence type="ECO:0000256" key="8">
    <source>
        <dbReference type="PIRNR" id="PIRNR000485"/>
    </source>
</evidence>
<dbReference type="InterPro" id="IPR017932">
    <property type="entry name" value="GATase_2_dom"/>
</dbReference>
<keyword evidence="3 7" id="KW-0328">Glycosyltransferase</keyword>
<comment type="catalytic activity">
    <reaction evidence="7 8">
        <text>5-phospho-beta-D-ribosylamine + L-glutamate + diphosphate = 5-phospho-alpha-D-ribose 1-diphosphate + L-glutamine + H2O</text>
        <dbReference type="Rhea" id="RHEA:14905"/>
        <dbReference type="ChEBI" id="CHEBI:15377"/>
        <dbReference type="ChEBI" id="CHEBI:29985"/>
        <dbReference type="ChEBI" id="CHEBI:33019"/>
        <dbReference type="ChEBI" id="CHEBI:58017"/>
        <dbReference type="ChEBI" id="CHEBI:58359"/>
        <dbReference type="ChEBI" id="CHEBI:58681"/>
        <dbReference type="EC" id="2.4.2.14"/>
    </reaction>
</comment>
<dbReference type="InterPro" id="IPR005854">
    <property type="entry name" value="PurF"/>
</dbReference>
<evidence type="ECO:0000256" key="2">
    <source>
        <dbReference type="ARBA" id="ARBA00010138"/>
    </source>
</evidence>
<comment type="cofactor">
    <cofactor evidence="7 11">
        <name>[4Fe-4S] cluster</name>
        <dbReference type="ChEBI" id="CHEBI:49883"/>
    </cofactor>
    <text evidence="7 11">Binds 1 [4Fe-4S] cluster per subunit.</text>
</comment>
<dbReference type="Pfam" id="PF00156">
    <property type="entry name" value="Pribosyltran"/>
    <property type="match status" value="1"/>
</dbReference>
<evidence type="ECO:0000256" key="1">
    <source>
        <dbReference type="ARBA" id="ARBA00005209"/>
    </source>
</evidence>
<dbReference type="PANTHER" id="PTHR11907">
    <property type="entry name" value="AMIDOPHOSPHORIBOSYLTRANSFERASE"/>
    <property type="match status" value="1"/>
</dbReference>